<keyword evidence="4" id="KW-1185">Reference proteome</keyword>
<evidence type="ECO:0000313" key="4">
    <source>
        <dbReference type="Proteomes" id="UP000001072"/>
    </source>
</evidence>
<feature type="compositionally biased region" description="Basic and acidic residues" evidence="1">
    <location>
        <begin position="183"/>
        <end position="192"/>
    </location>
</feature>
<accession>F4S1M2</accession>
<protein>
    <recommendedName>
        <fullName evidence="2">DUF6589 domain-containing protein</fullName>
    </recommendedName>
</protein>
<dbReference type="KEGG" id="mlr:MELLADRAFT_110975"/>
<dbReference type="AlphaFoldDB" id="F4S1M2"/>
<gene>
    <name evidence="3" type="ORF">MELLADRAFT_110975</name>
</gene>
<feature type="region of interest" description="Disordered" evidence="1">
    <location>
        <begin position="157"/>
        <end position="192"/>
    </location>
</feature>
<dbReference type="RefSeq" id="XP_007415332.1">
    <property type="nucleotide sequence ID" value="XM_007415270.1"/>
</dbReference>
<dbReference type="VEuPathDB" id="FungiDB:MELLADRAFT_110975"/>
<dbReference type="GeneID" id="18924245"/>
<dbReference type="InParanoid" id="F4S1M2"/>
<evidence type="ECO:0000313" key="3">
    <source>
        <dbReference type="EMBL" id="EGG01482.1"/>
    </source>
</evidence>
<reference evidence="4" key="1">
    <citation type="journal article" date="2011" name="Proc. Natl. Acad. Sci. U.S.A.">
        <title>Obligate biotrophy features unraveled by the genomic analysis of rust fungi.</title>
        <authorList>
            <person name="Duplessis S."/>
            <person name="Cuomo C.A."/>
            <person name="Lin Y.-C."/>
            <person name="Aerts A."/>
            <person name="Tisserant E."/>
            <person name="Veneault-Fourrey C."/>
            <person name="Joly D.L."/>
            <person name="Hacquard S."/>
            <person name="Amselem J."/>
            <person name="Cantarel B.L."/>
            <person name="Chiu R."/>
            <person name="Coutinho P.M."/>
            <person name="Feau N."/>
            <person name="Field M."/>
            <person name="Frey P."/>
            <person name="Gelhaye E."/>
            <person name="Goldberg J."/>
            <person name="Grabherr M.G."/>
            <person name="Kodira C.D."/>
            <person name="Kohler A."/>
            <person name="Kuees U."/>
            <person name="Lindquist E.A."/>
            <person name="Lucas S.M."/>
            <person name="Mago R."/>
            <person name="Mauceli E."/>
            <person name="Morin E."/>
            <person name="Murat C."/>
            <person name="Pangilinan J.L."/>
            <person name="Park R."/>
            <person name="Pearson M."/>
            <person name="Quesneville H."/>
            <person name="Rouhier N."/>
            <person name="Sakthikumar S."/>
            <person name="Salamov A.A."/>
            <person name="Schmutz J."/>
            <person name="Selles B."/>
            <person name="Shapiro H."/>
            <person name="Tanguay P."/>
            <person name="Tuskan G.A."/>
            <person name="Henrissat B."/>
            <person name="Van de Peer Y."/>
            <person name="Rouze P."/>
            <person name="Ellis J.G."/>
            <person name="Dodds P.N."/>
            <person name="Schein J.E."/>
            <person name="Zhong S."/>
            <person name="Hamelin R.C."/>
            <person name="Grigoriev I.V."/>
            <person name="Szabo L.J."/>
            <person name="Martin F."/>
        </authorList>
    </citation>
    <scope>NUCLEOTIDE SEQUENCE [LARGE SCALE GENOMIC DNA]</scope>
    <source>
        <strain evidence="4">98AG31 / pathotype 3-4-7</strain>
    </source>
</reference>
<dbReference type="InterPro" id="IPR046496">
    <property type="entry name" value="DUF6589"/>
</dbReference>
<organism evidence="4">
    <name type="scientific">Melampsora larici-populina (strain 98AG31 / pathotype 3-4-7)</name>
    <name type="common">Poplar leaf rust fungus</name>
    <dbReference type="NCBI Taxonomy" id="747676"/>
    <lineage>
        <taxon>Eukaryota</taxon>
        <taxon>Fungi</taxon>
        <taxon>Dikarya</taxon>
        <taxon>Basidiomycota</taxon>
        <taxon>Pucciniomycotina</taxon>
        <taxon>Pucciniomycetes</taxon>
        <taxon>Pucciniales</taxon>
        <taxon>Melampsoraceae</taxon>
        <taxon>Melampsora</taxon>
    </lineage>
</organism>
<dbReference type="Proteomes" id="UP000001072">
    <property type="component" value="Unassembled WGS sequence"/>
</dbReference>
<proteinExistence type="predicted"/>
<evidence type="ECO:0000256" key="1">
    <source>
        <dbReference type="SAM" id="MobiDB-lite"/>
    </source>
</evidence>
<evidence type="ECO:0000259" key="2">
    <source>
        <dbReference type="Pfam" id="PF20231"/>
    </source>
</evidence>
<feature type="domain" description="DUF6589" evidence="2">
    <location>
        <begin position="337"/>
        <end position="541"/>
    </location>
</feature>
<name>F4S1M2_MELLP</name>
<dbReference type="Pfam" id="PF20231">
    <property type="entry name" value="DUF6589"/>
    <property type="match status" value="1"/>
</dbReference>
<sequence>MSFKSASKAAKTKSIPVTVQNTILICDYINNLGMSPKEFMVTFLSSTEEEMVSRRRLSKVGLGGRQTRSIFKNLGRLTTPSNAGRDLWYKLILEEASQIVIEQEVTRGEFPAGGYVSSSAITPDFFSVAAEQRRNELVRSGMHFLHTLIHRKIAHSLPKKSTNPKEDDVDMWPSQPSPTAALSEERSTGESRIDGAMDEATVMSMENLVYVKTTPRSQAVHRLEKVPTAVCAMIAVTCNRHSNAIPVANGLMAVAGGVSCRVHEWLHALGLMSSRSVILLAIDHFRILQEKRMIDLFKINHKLMPFLFQPALLAECSKEEVGLPVFLEAMAAADRAPVHIDLFAPAPAESKHWQLVIKSQLAKALIDYIDHIPGAPDATHLPPLSLKPPSIDQIPMHTPNIHFLRMMDAPDSSADGVSRVIEQILGQIGMDAEAYAEHLLVAGGDVGSNQLVESLRMKRFPPIESVKGYESILSIFGGAHTTWNFAKALWTLHWGHSDKSEDTGVWRTAFALGLEYKKPAGSQDFNTIMRSIHIVHNANLVFVLRMPRTDINVLLNVLLTFREVIKRLDGIDLTNPADCDKGRGTDIDRLTYTLSNNIQMLRRLMQLILSEAGRKIIYQANLNGITPASMETFLTYAAESLRADVAARPPPQVANIWRKGVRNMVKLILADRAAGRSSRFRWGSADVLSSWVNEESPIVD</sequence>
<dbReference type="HOGENOM" id="CLU_009176_3_1_1"/>
<dbReference type="EMBL" id="GL883138">
    <property type="protein sequence ID" value="EGG01482.1"/>
    <property type="molecule type" value="Genomic_DNA"/>
</dbReference>